<name>A0A1Y3CH90_9GAMM</name>
<sequence>MQSEFNQSFEAQGEAFSIATLMYARLRRMFGRIIDVMYVVQDKDYACYVIAFAIATEDDELKRLASRMQALIEQEVESQSKTSDALVQQGTVIHPIAEQTEIIDEVYQAQISHHYIGALR</sequence>
<dbReference type="AlphaFoldDB" id="A0A1Y3CH90"/>
<accession>A0A1Y3CH90</accession>
<protein>
    <submittedName>
        <fullName evidence="1">Uncharacterized protein</fullName>
    </submittedName>
</protein>
<dbReference type="Proteomes" id="UP000242765">
    <property type="component" value="Unassembled WGS sequence"/>
</dbReference>
<dbReference type="RefSeq" id="WP_086203323.1">
    <property type="nucleotide sequence ID" value="NZ_NEGB01000003.1"/>
</dbReference>
<comment type="caution">
    <text evidence="1">The sequence shown here is derived from an EMBL/GenBank/DDBJ whole genome shotgun (WGS) entry which is preliminary data.</text>
</comment>
<organism evidence="1 2">
    <name type="scientific">Acinetobacter silvestris</name>
    <dbReference type="NCBI Taxonomy" id="1977882"/>
    <lineage>
        <taxon>Bacteria</taxon>
        <taxon>Pseudomonadati</taxon>
        <taxon>Pseudomonadota</taxon>
        <taxon>Gammaproteobacteria</taxon>
        <taxon>Moraxellales</taxon>
        <taxon>Moraxellaceae</taxon>
        <taxon>Acinetobacter</taxon>
    </lineage>
</organism>
<keyword evidence="2" id="KW-1185">Reference proteome</keyword>
<reference evidence="1 2" key="1">
    <citation type="submission" date="2017-04" db="EMBL/GenBank/DDBJ databases">
        <title>High diversity of culturable Acinetobacter species in natural soil and water ecosystems.</title>
        <authorList>
            <person name="Nemec A."/>
            <person name="Radolfova-Krizova L."/>
        </authorList>
    </citation>
    <scope>NUCLEOTIDE SEQUENCE [LARGE SCALE GENOMIC DNA]</scope>
    <source>
        <strain evidence="1 2">ANC 4999</strain>
    </source>
</reference>
<evidence type="ECO:0000313" key="1">
    <source>
        <dbReference type="EMBL" id="OTG65982.1"/>
    </source>
</evidence>
<evidence type="ECO:0000313" key="2">
    <source>
        <dbReference type="Proteomes" id="UP000242765"/>
    </source>
</evidence>
<dbReference type="STRING" id="1977882.B9T28_07230"/>
<gene>
    <name evidence="1" type="ORF">B9T28_07230</name>
</gene>
<dbReference type="OrthoDB" id="6693603at2"/>
<dbReference type="EMBL" id="NEGB01000003">
    <property type="protein sequence ID" value="OTG65982.1"/>
    <property type="molecule type" value="Genomic_DNA"/>
</dbReference>
<proteinExistence type="predicted"/>